<organism evidence="1 2">
    <name type="scientific">Gemella bergeri ATCC 700627</name>
    <dbReference type="NCBI Taxonomy" id="1321820"/>
    <lineage>
        <taxon>Bacteria</taxon>
        <taxon>Bacillati</taxon>
        <taxon>Bacillota</taxon>
        <taxon>Bacilli</taxon>
        <taxon>Bacillales</taxon>
        <taxon>Gemellaceae</taxon>
        <taxon>Gemella</taxon>
    </lineage>
</organism>
<dbReference type="Proteomes" id="UP000016637">
    <property type="component" value="Unassembled WGS sequence"/>
</dbReference>
<evidence type="ECO:0000313" key="2">
    <source>
        <dbReference type="Proteomes" id="UP000016637"/>
    </source>
</evidence>
<keyword evidence="2" id="KW-1185">Reference proteome</keyword>
<proteinExistence type="predicted"/>
<dbReference type="SUPFAM" id="SSF53335">
    <property type="entry name" value="S-adenosyl-L-methionine-dependent methyltransferases"/>
    <property type="match status" value="1"/>
</dbReference>
<comment type="caution">
    <text evidence="1">The sequence shown here is derived from an EMBL/GenBank/DDBJ whole genome shotgun (WGS) entry which is preliminary data.</text>
</comment>
<dbReference type="PATRIC" id="fig|1321820.3.peg.1172"/>
<evidence type="ECO:0000313" key="1">
    <source>
        <dbReference type="EMBL" id="ERK57070.1"/>
    </source>
</evidence>
<accession>U2Q2V9</accession>
<dbReference type="GO" id="GO:0008990">
    <property type="term" value="F:rRNA (guanine-N2-)-methyltransferase activity"/>
    <property type="evidence" value="ECO:0007669"/>
    <property type="project" value="InterPro"/>
</dbReference>
<dbReference type="InterPro" id="IPR007536">
    <property type="entry name" value="16SrRNA_methylTrfase_J"/>
</dbReference>
<dbReference type="InterPro" id="IPR029063">
    <property type="entry name" value="SAM-dependent_MTases_sf"/>
</dbReference>
<dbReference type="PANTHER" id="PTHR36112:SF1">
    <property type="entry name" value="RIBOSOMAL RNA SMALL SUBUNIT METHYLTRANSFERASE J"/>
    <property type="match status" value="1"/>
</dbReference>
<evidence type="ECO:0008006" key="3">
    <source>
        <dbReference type="Google" id="ProtNLM"/>
    </source>
</evidence>
<name>U2Q2V9_9BACL</name>
<reference evidence="1 2" key="1">
    <citation type="submission" date="2013-08" db="EMBL/GenBank/DDBJ databases">
        <authorList>
            <person name="Weinstock G."/>
            <person name="Sodergren E."/>
            <person name="Wylie T."/>
            <person name="Fulton L."/>
            <person name="Fulton R."/>
            <person name="Fronick C."/>
            <person name="O'Laughlin M."/>
            <person name="Godfrey J."/>
            <person name="Miner T."/>
            <person name="Herter B."/>
            <person name="Appelbaum E."/>
            <person name="Cordes M."/>
            <person name="Lek S."/>
            <person name="Wollam A."/>
            <person name="Pepin K.H."/>
            <person name="Palsikar V.B."/>
            <person name="Mitreva M."/>
            <person name="Wilson R.K."/>
        </authorList>
    </citation>
    <scope>NUCLEOTIDE SEQUENCE [LARGE SCALE GENOMIC DNA]</scope>
    <source>
        <strain evidence="1 2">ATCC 700627</strain>
    </source>
</reference>
<dbReference type="HOGENOM" id="CLU_093128_0_0_9"/>
<gene>
    <name evidence="1" type="ORF">HMPREF1983_01210</name>
</gene>
<dbReference type="PANTHER" id="PTHR36112">
    <property type="entry name" value="RIBOSOMAL RNA SMALL SUBUNIT METHYLTRANSFERASE J"/>
    <property type="match status" value="1"/>
</dbReference>
<dbReference type="Pfam" id="PF04445">
    <property type="entry name" value="SAM_MT"/>
    <property type="match status" value="1"/>
</dbReference>
<dbReference type="Gene3D" id="3.40.50.150">
    <property type="entry name" value="Vaccinia Virus protein VP39"/>
    <property type="match status" value="1"/>
</dbReference>
<dbReference type="EMBL" id="AWVP01000074">
    <property type="protein sequence ID" value="ERK57070.1"/>
    <property type="molecule type" value="Genomic_DNA"/>
</dbReference>
<dbReference type="AlphaFoldDB" id="U2Q2V9"/>
<dbReference type="RefSeq" id="WP_021752388.1">
    <property type="nucleotide sequence ID" value="NZ_KI271800.1"/>
</dbReference>
<dbReference type="eggNOG" id="COG2519">
    <property type="taxonomic scope" value="Bacteria"/>
</dbReference>
<protein>
    <recommendedName>
        <fullName evidence="3">SAM-dependent methyltransferase</fullName>
    </recommendedName>
</protein>
<sequence>MKITTSVRTNDELVERAKEIAYQKKFDYIERKKQTVKDILRKYKEVVIVYKDKLVYYNEENEFFFHPDTAFLRIKNNDNEPLIEIINAENQRVLDATMGLASDSIVISYYGHKVVAVEKNEIIHLIVSKGLKNYISDNKMLMEALRNIETILSDNLEYLKNCLDNSFDVIYFDPMFINSITESNNLQGIEKIASRDSLSEELLTEAKRVASKKIVIKAHFRDDIFEKFGFKRIVRKNTKFHYGVIELDK</sequence>